<keyword evidence="2" id="KW-1133">Transmembrane helix</keyword>
<evidence type="ECO:0000256" key="2">
    <source>
        <dbReference type="SAM" id="Phobius"/>
    </source>
</evidence>
<dbReference type="OrthoDB" id="770781at2759"/>
<dbReference type="PANTHER" id="PTHR33728">
    <property type="entry name" value="CTTNBP 2 AMINO-TERMINAL-LIKE PROTEIN"/>
    <property type="match status" value="1"/>
</dbReference>
<sequence length="178" mass="19176">MAESGGMWGRATAAVAPPVVSVEGEGRVGAAGEERWRHFDSSVNAVSFGFVATAILIAMFLVMAIFERFLRPRPRAPPPSRRAWHRGLWGFAGDPHSPPQQPLHDGDSPHHLRQAPYAGKLDQLPPPKVPVHAQEVSVLMPGQAVPTFIAQPAPPPCPREPVAWPSHHHHIPLPGGAS</sequence>
<name>A0A7I8K5C6_SPIIN</name>
<evidence type="ECO:0000313" key="5">
    <source>
        <dbReference type="Proteomes" id="UP000663760"/>
    </source>
</evidence>
<organism evidence="4 5">
    <name type="scientific">Spirodela intermedia</name>
    <name type="common">Intermediate duckweed</name>
    <dbReference type="NCBI Taxonomy" id="51605"/>
    <lineage>
        <taxon>Eukaryota</taxon>
        <taxon>Viridiplantae</taxon>
        <taxon>Streptophyta</taxon>
        <taxon>Embryophyta</taxon>
        <taxon>Tracheophyta</taxon>
        <taxon>Spermatophyta</taxon>
        <taxon>Magnoliopsida</taxon>
        <taxon>Liliopsida</taxon>
        <taxon>Araceae</taxon>
        <taxon>Lemnoideae</taxon>
        <taxon>Spirodela</taxon>
    </lineage>
</organism>
<reference evidence="4" key="1">
    <citation type="submission" date="2020-02" db="EMBL/GenBank/DDBJ databases">
        <authorList>
            <person name="Scholz U."/>
            <person name="Mascher M."/>
            <person name="Fiebig A."/>
        </authorList>
    </citation>
    <scope>NUCLEOTIDE SEQUENCE</scope>
</reference>
<keyword evidence="2" id="KW-0812">Transmembrane</keyword>
<evidence type="ECO:0000313" key="4">
    <source>
        <dbReference type="EMBL" id="CAA7392364.1"/>
    </source>
</evidence>
<dbReference type="PANTHER" id="PTHR33728:SF21">
    <property type="entry name" value="TRANSMEMBRANE PROTEIN"/>
    <property type="match status" value="1"/>
</dbReference>
<dbReference type="EMBL" id="LR743589">
    <property type="protein sequence ID" value="CAA2616999.1"/>
    <property type="molecule type" value="Genomic_DNA"/>
</dbReference>
<keyword evidence="5" id="KW-1185">Reference proteome</keyword>
<dbReference type="Proteomes" id="UP000663760">
    <property type="component" value="Chromosome 2"/>
</dbReference>
<accession>A0A7I8K5C6</accession>
<gene>
    <name evidence="3" type="ORF">SI7747_02003209</name>
    <name evidence="4" type="ORF">SI8410_02003500</name>
</gene>
<dbReference type="EMBL" id="LR746265">
    <property type="protein sequence ID" value="CAA7392364.1"/>
    <property type="molecule type" value="Genomic_DNA"/>
</dbReference>
<keyword evidence="2" id="KW-0472">Membrane</keyword>
<feature type="region of interest" description="Disordered" evidence="1">
    <location>
        <begin position="159"/>
        <end position="178"/>
    </location>
</feature>
<feature type="region of interest" description="Disordered" evidence="1">
    <location>
        <begin position="92"/>
        <end position="112"/>
    </location>
</feature>
<protein>
    <submittedName>
        <fullName evidence="4">Uncharacterized protein</fullName>
    </submittedName>
</protein>
<evidence type="ECO:0000313" key="3">
    <source>
        <dbReference type="EMBL" id="CAA2616999.1"/>
    </source>
</evidence>
<proteinExistence type="predicted"/>
<evidence type="ECO:0000256" key="1">
    <source>
        <dbReference type="SAM" id="MobiDB-lite"/>
    </source>
</evidence>
<dbReference type="AlphaFoldDB" id="A0A7I8K5C6"/>
<feature type="transmembrane region" description="Helical" evidence="2">
    <location>
        <begin position="45"/>
        <end position="66"/>
    </location>
</feature>